<comment type="caution">
    <text evidence="4">Lacks conserved residue(s) required for the propagation of feature annotation.</text>
</comment>
<evidence type="ECO:0000313" key="6">
    <source>
        <dbReference type="Proteomes" id="UP000824115"/>
    </source>
</evidence>
<comment type="catalytic activity">
    <reaction evidence="4">
        <text>UTP + H2O = UMP + diphosphate + H(+)</text>
        <dbReference type="Rhea" id="RHEA:29395"/>
        <dbReference type="ChEBI" id="CHEBI:15377"/>
        <dbReference type="ChEBI" id="CHEBI:15378"/>
        <dbReference type="ChEBI" id="CHEBI:33019"/>
        <dbReference type="ChEBI" id="CHEBI:46398"/>
        <dbReference type="ChEBI" id="CHEBI:57865"/>
        <dbReference type="EC" id="3.6.1.9"/>
    </reaction>
</comment>
<proteinExistence type="inferred from homology"/>
<accession>A0A9D2GQE2</accession>
<reference evidence="5" key="2">
    <citation type="submission" date="2021-04" db="EMBL/GenBank/DDBJ databases">
        <authorList>
            <person name="Gilroy R."/>
        </authorList>
    </citation>
    <scope>NUCLEOTIDE SEQUENCE</scope>
    <source>
        <strain evidence="5">Gambia16-554</strain>
    </source>
</reference>
<dbReference type="PIRSF" id="PIRSF006305">
    <property type="entry name" value="Maf"/>
    <property type="match status" value="1"/>
</dbReference>
<dbReference type="GO" id="GO:0047429">
    <property type="term" value="F:nucleoside triphosphate diphosphatase activity"/>
    <property type="evidence" value="ECO:0007669"/>
    <property type="project" value="UniProtKB-EC"/>
</dbReference>
<evidence type="ECO:0000256" key="3">
    <source>
        <dbReference type="ARBA" id="ARBA00023080"/>
    </source>
</evidence>
<evidence type="ECO:0000256" key="2">
    <source>
        <dbReference type="ARBA" id="ARBA00022801"/>
    </source>
</evidence>
<dbReference type="Gene3D" id="3.90.950.10">
    <property type="match status" value="1"/>
</dbReference>
<dbReference type="Pfam" id="PF02545">
    <property type="entry name" value="Maf"/>
    <property type="match status" value="1"/>
</dbReference>
<feature type="active site" description="Proton acceptor" evidence="4">
    <location>
        <position position="79"/>
    </location>
</feature>
<keyword evidence="4" id="KW-0963">Cytoplasm</keyword>
<feature type="site" description="Important for substrate specificity" evidence="4">
    <location>
        <position position="20"/>
    </location>
</feature>
<keyword evidence="3 4" id="KW-0546">Nucleotide metabolism</keyword>
<dbReference type="EMBL" id="DXAW01000130">
    <property type="protein sequence ID" value="HIZ86372.1"/>
    <property type="molecule type" value="Genomic_DNA"/>
</dbReference>
<reference evidence="5" key="1">
    <citation type="journal article" date="2021" name="PeerJ">
        <title>Extensive microbial diversity within the chicken gut microbiome revealed by metagenomics and culture.</title>
        <authorList>
            <person name="Gilroy R."/>
            <person name="Ravi A."/>
            <person name="Getino M."/>
            <person name="Pursley I."/>
            <person name="Horton D.L."/>
            <person name="Alikhan N.F."/>
            <person name="Baker D."/>
            <person name="Gharbi K."/>
            <person name="Hall N."/>
            <person name="Watson M."/>
            <person name="Adriaenssens E.M."/>
            <person name="Foster-Nyarko E."/>
            <person name="Jarju S."/>
            <person name="Secka A."/>
            <person name="Antonio M."/>
            <person name="Oren A."/>
            <person name="Chaudhuri R.R."/>
            <person name="La Ragione R."/>
            <person name="Hildebrand F."/>
            <person name="Pallen M.J."/>
        </authorList>
    </citation>
    <scope>NUCLEOTIDE SEQUENCE</scope>
    <source>
        <strain evidence="5">Gambia16-554</strain>
    </source>
</reference>
<dbReference type="InterPro" id="IPR003697">
    <property type="entry name" value="Maf-like"/>
</dbReference>
<name>A0A9D2GQE2_9BACT</name>
<comment type="similarity">
    <text evidence="4">Belongs to the Maf family. YhdE subfamily.</text>
</comment>
<dbReference type="SUPFAM" id="SSF52972">
    <property type="entry name" value="ITPase-like"/>
    <property type="match status" value="1"/>
</dbReference>
<feature type="site" description="Important for substrate specificity" evidence="4">
    <location>
        <position position="162"/>
    </location>
</feature>
<evidence type="ECO:0000256" key="1">
    <source>
        <dbReference type="ARBA" id="ARBA00001968"/>
    </source>
</evidence>
<organism evidence="5 6">
    <name type="scientific">Candidatus Coprenecus stercoravium</name>
    <dbReference type="NCBI Taxonomy" id="2840735"/>
    <lineage>
        <taxon>Bacteria</taxon>
        <taxon>Pseudomonadati</taxon>
        <taxon>Bacteroidota</taxon>
        <taxon>Bacteroidia</taxon>
        <taxon>Bacteroidales</taxon>
        <taxon>Rikenellaceae</taxon>
        <taxon>Rikenellaceae incertae sedis</taxon>
        <taxon>Candidatus Coprenecus</taxon>
    </lineage>
</organism>
<comment type="catalytic activity">
    <reaction evidence="4">
        <text>dTTP + H2O = dTMP + diphosphate + H(+)</text>
        <dbReference type="Rhea" id="RHEA:28534"/>
        <dbReference type="ChEBI" id="CHEBI:15377"/>
        <dbReference type="ChEBI" id="CHEBI:15378"/>
        <dbReference type="ChEBI" id="CHEBI:33019"/>
        <dbReference type="ChEBI" id="CHEBI:37568"/>
        <dbReference type="ChEBI" id="CHEBI:63528"/>
        <dbReference type="EC" id="3.6.1.9"/>
    </reaction>
</comment>
<protein>
    <recommendedName>
        <fullName evidence="4">dTTP/UTP pyrophosphatase</fullName>
        <shortName evidence="4">dTTPase/UTPase</shortName>
        <ecNumber evidence="4">3.6.1.9</ecNumber>
    </recommendedName>
    <alternativeName>
        <fullName evidence="4">Nucleoside triphosphate pyrophosphatase</fullName>
    </alternativeName>
    <alternativeName>
        <fullName evidence="4">Nucleotide pyrophosphatase</fullName>
        <shortName evidence="4">Nucleotide PPase</shortName>
    </alternativeName>
</protein>
<dbReference type="NCBIfam" id="TIGR00172">
    <property type="entry name" value="maf"/>
    <property type="match status" value="1"/>
</dbReference>
<dbReference type="CDD" id="cd00555">
    <property type="entry name" value="Maf"/>
    <property type="match status" value="1"/>
</dbReference>
<comment type="subcellular location">
    <subcellularLocation>
        <location evidence="4">Cytoplasm</location>
    </subcellularLocation>
</comment>
<evidence type="ECO:0000313" key="5">
    <source>
        <dbReference type="EMBL" id="HIZ86372.1"/>
    </source>
</evidence>
<dbReference type="PANTHER" id="PTHR43213:SF5">
    <property type="entry name" value="BIFUNCTIONAL DTTP_UTP PYROPHOSPHATASE_METHYLTRANSFERASE PROTEIN-RELATED"/>
    <property type="match status" value="1"/>
</dbReference>
<dbReference type="EC" id="3.6.1.9" evidence="4"/>
<keyword evidence="2 4" id="KW-0378">Hydrolase</keyword>
<sequence>MLLKDALSGRRIVLGSASPRRRELLAGLGLEFTVEATPGAPETYSPDLSPDEVPSALAASKSEGFHRLLEDDEILITADTVVICGPDILGKPSGRDEAAQMLRELSGRAHRVVTGVCIRDTRHRSIFSCTSEVEFKTLTDEEINFYIERFRPFDKAGSYGIQEWIGYIGITSIRGSYFNIVGLPVQRLYTALSEFIGL</sequence>
<comment type="cofactor">
    <cofactor evidence="1 4">
        <name>a divalent metal cation</name>
        <dbReference type="ChEBI" id="CHEBI:60240"/>
    </cofactor>
</comment>
<dbReference type="HAMAP" id="MF_00528">
    <property type="entry name" value="Maf"/>
    <property type="match status" value="1"/>
</dbReference>
<evidence type="ECO:0000256" key="4">
    <source>
        <dbReference type="HAMAP-Rule" id="MF_00528"/>
    </source>
</evidence>
<feature type="site" description="Important for substrate specificity" evidence="4">
    <location>
        <position position="80"/>
    </location>
</feature>
<comment type="function">
    <text evidence="4">Nucleoside triphosphate pyrophosphatase that hydrolyzes dTTP and UTP. May have a dual role in cell division arrest and in preventing the incorporation of modified nucleotides into cellular nucleic acids.</text>
</comment>
<dbReference type="InterPro" id="IPR029001">
    <property type="entry name" value="ITPase-like_fam"/>
</dbReference>
<dbReference type="Proteomes" id="UP000824115">
    <property type="component" value="Unassembled WGS sequence"/>
</dbReference>
<dbReference type="GO" id="GO:0009117">
    <property type="term" value="P:nucleotide metabolic process"/>
    <property type="evidence" value="ECO:0007669"/>
    <property type="project" value="UniProtKB-KW"/>
</dbReference>
<dbReference type="PANTHER" id="PTHR43213">
    <property type="entry name" value="BIFUNCTIONAL DTTP/UTP PYROPHOSPHATASE/METHYLTRANSFERASE PROTEIN-RELATED"/>
    <property type="match status" value="1"/>
</dbReference>
<gene>
    <name evidence="5" type="primary">maf</name>
    <name evidence="5" type="ORF">IAC04_07770</name>
</gene>
<comment type="caution">
    <text evidence="5">The sequence shown here is derived from an EMBL/GenBank/DDBJ whole genome shotgun (WGS) entry which is preliminary data.</text>
</comment>
<dbReference type="GO" id="GO:0005737">
    <property type="term" value="C:cytoplasm"/>
    <property type="evidence" value="ECO:0007669"/>
    <property type="project" value="UniProtKB-SubCell"/>
</dbReference>
<dbReference type="AlphaFoldDB" id="A0A9D2GQE2"/>